<accession>A0A8S5VDI5</accession>
<evidence type="ECO:0000313" key="2">
    <source>
        <dbReference type="EMBL" id="DAG04687.1"/>
    </source>
</evidence>
<dbReference type="EMBL" id="BK016245">
    <property type="protein sequence ID" value="DAG04687.1"/>
    <property type="molecule type" value="Genomic_DNA"/>
</dbReference>
<reference evidence="2" key="1">
    <citation type="journal article" date="2021" name="Proc. Natl. Acad. Sci. U.S.A.">
        <title>A Catalog of Tens of Thousands of Viruses from Human Metagenomes Reveals Hidden Associations with Chronic Diseases.</title>
        <authorList>
            <person name="Tisza M.J."/>
            <person name="Buck C.B."/>
        </authorList>
    </citation>
    <scope>NUCLEOTIDE SEQUENCE</scope>
    <source>
        <strain evidence="2">CtGa111</strain>
    </source>
</reference>
<feature type="transmembrane region" description="Helical" evidence="1">
    <location>
        <begin position="104"/>
        <end position="126"/>
    </location>
</feature>
<sequence>MSKIVKKYKELLKCALLFLIGGALYYCIEILWRGHSHWTMAVVGGICYVVIGGLNNYIPWEMPLWKQAGVGALFVTGMELVVGIPLNLMLGLHIWDYSSLPFNLLGQICLPFTVLWFFLALLCIYVDDWMRYIMFHEEKPHYHWRKVCKPRQ</sequence>
<feature type="transmembrane region" description="Helical" evidence="1">
    <location>
        <begin position="70"/>
        <end position="92"/>
    </location>
</feature>
<protein>
    <submittedName>
        <fullName evidence="2">Putative ABC-transporter type IV</fullName>
    </submittedName>
</protein>
<keyword evidence="1" id="KW-0472">Membrane</keyword>
<dbReference type="InterPro" id="IPR010540">
    <property type="entry name" value="CmpB_TMEM229"/>
</dbReference>
<evidence type="ECO:0000256" key="1">
    <source>
        <dbReference type="SAM" id="Phobius"/>
    </source>
</evidence>
<name>A0A8S5VDI5_9CAUD</name>
<feature type="transmembrane region" description="Helical" evidence="1">
    <location>
        <begin position="38"/>
        <end position="58"/>
    </location>
</feature>
<dbReference type="Pfam" id="PF06541">
    <property type="entry name" value="ABC_trans_CmpB"/>
    <property type="match status" value="1"/>
</dbReference>
<feature type="transmembrane region" description="Helical" evidence="1">
    <location>
        <begin position="12"/>
        <end position="32"/>
    </location>
</feature>
<keyword evidence="1" id="KW-0812">Transmembrane</keyword>
<organism evidence="2">
    <name type="scientific">Siphoviridae sp. ctGa111</name>
    <dbReference type="NCBI Taxonomy" id="2825413"/>
    <lineage>
        <taxon>Viruses</taxon>
        <taxon>Duplodnaviria</taxon>
        <taxon>Heunggongvirae</taxon>
        <taxon>Uroviricota</taxon>
        <taxon>Caudoviricetes</taxon>
    </lineage>
</organism>
<keyword evidence="1" id="KW-1133">Transmembrane helix</keyword>
<proteinExistence type="predicted"/>